<feature type="compositionally biased region" description="Low complexity" evidence="1">
    <location>
        <begin position="153"/>
        <end position="180"/>
    </location>
</feature>
<feature type="region of interest" description="Disordered" evidence="1">
    <location>
        <begin position="100"/>
        <end position="196"/>
    </location>
</feature>
<evidence type="ECO:0000313" key="3">
    <source>
        <dbReference type="Proteomes" id="UP000237846"/>
    </source>
</evidence>
<dbReference type="RefSeq" id="WP_106238588.1">
    <property type="nucleotide sequence ID" value="NZ_PVZC01000001.1"/>
</dbReference>
<dbReference type="EMBL" id="PVZC01000001">
    <property type="protein sequence ID" value="PRY01967.1"/>
    <property type="molecule type" value="Genomic_DNA"/>
</dbReference>
<accession>A0A2T0QDF7</accession>
<dbReference type="OrthoDB" id="3541471at2"/>
<protein>
    <recommendedName>
        <fullName evidence="4">DivIVA domain-containing protein</fullName>
    </recommendedName>
</protein>
<dbReference type="AlphaFoldDB" id="A0A2T0QDF7"/>
<evidence type="ECO:0000313" key="2">
    <source>
        <dbReference type="EMBL" id="PRY01967.1"/>
    </source>
</evidence>
<feature type="compositionally biased region" description="Basic and acidic residues" evidence="1">
    <location>
        <begin position="115"/>
        <end position="130"/>
    </location>
</feature>
<gene>
    <name evidence="2" type="ORF">CLV72_101565</name>
</gene>
<evidence type="ECO:0000256" key="1">
    <source>
        <dbReference type="SAM" id="MobiDB-lite"/>
    </source>
</evidence>
<proteinExistence type="predicted"/>
<feature type="compositionally biased region" description="Basic and acidic residues" evidence="1">
    <location>
        <begin position="181"/>
        <end position="196"/>
    </location>
</feature>
<comment type="caution">
    <text evidence="2">The sequence shown here is derived from an EMBL/GenBank/DDBJ whole genome shotgun (WGS) entry which is preliminary data.</text>
</comment>
<name>A0A2T0QDF7_9ACTN</name>
<dbReference type="Proteomes" id="UP000237846">
    <property type="component" value="Unassembled WGS sequence"/>
</dbReference>
<evidence type="ECO:0008006" key="4">
    <source>
        <dbReference type="Google" id="ProtNLM"/>
    </source>
</evidence>
<sequence length="196" mass="20776">MYIAILCLLAGVAVVAGVFFVALGRGGELAPATSDYPPVDLPGNRPIVGTDVALLRLPLGMWGYHVRAVDEVLRRVAFTLSERDTRIATLEKQVTELGGQPAEWWHGGSSAASRSRVERSDATATDEHQQVRGQQTIPDLEPAAPTRPDRPAALRSPDSTPTSIDSTPPSASPQQAPASADDVRQAGEPAERPDGP</sequence>
<reference evidence="2 3" key="1">
    <citation type="submission" date="2018-03" db="EMBL/GenBank/DDBJ databases">
        <title>Genomic Encyclopedia of Archaeal and Bacterial Type Strains, Phase II (KMG-II): from individual species to whole genera.</title>
        <authorList>
            <person name="Goeker M."/>
        </authorList>
    </citation>
    <scope>NUCLEOTIDE SEQUENCE [LARGE SCALE GENOMIC DNA]</scope>
    <source>
        <strain evidence="2 3">DSM 45601</strain>
    </source>
</reference>
<organism evidence="2 3">
    <name type="scientific">Allonocardiopsis opalescens</name>
    <dbReference type="NCBI Taxonomy" id="1144618"/>
    <lineage>
        <taxon>Bacteria</taxon>
        <taxon>Bacillati</taxon>
        <taxon>Actinomycetota</taxon>
        <taxon>Actinomycetes</taxon>
        <taxon>Streptosporangiales</taxon>
        <taxon>Allonocardiopsis</taxon>
    </lineage>
</organism>
<keyword evidence="3" id="KW-1185">Reference proteome</keyword>